<dbReference type="InterPro" id="IPR014016">
    <property type="entry name" value="UvrD-like_ATP-bd"/>
</dbReference>
<dbReference type="GO" id="GO:0009314">
    <property type="term" value="P:response to radiation"/>
    <property type="evidence" value="ECO:0007669"/>
    <property type="project" value="UniProtKB-ARBA"/>
</dbReference>
<sequence>MNYDFCDGLNAKQREAVMAAEQDMLVLAGAGSGKTRVLIARIAWLVAELACSPREVLALTFTNKAALEMRERLNRLLALPAQALWMGTFHGVCHKILRRHSQAAHLPDSFQIIDADDQLRLIRRLLKASELDEKQFPPRQLQWFINHQKDQGLRAHHVKAVGRQDRQMLVIYQHYEAACQQSGLVDFAEILLRAFELLKHDAAILNHYQTRFRHVLVDEFQDTNSLQYELLKLLSQRPGNYLTVIGDDDQSIYGWRGACVKHIQDFQRNHAGAVIVRLEQNYRSSANILAAANAVIEPNNDRIGKNLWTEQAEGELISVYSAFNETDEARFIAREVKVLREQGVPCREVAVLYRSNAQSRVIEEAFLQEGLAYRIYGGQRFFDRAEIKDALAYLRLVQRRDDDSAFERIINTPTRGIGDRTVQLLRDQAKLDDGSLWQALCQAIKLGTFVPARATLALKRFYELIEDLAKCVESTSLATHVEMMLERVQLDQAYIKEGKERHQARLENLSELVSAGAEYERYGEQDESVSPLQNFLAYTALESGELQAGPSEDCIQMMTLHMAKGLEFSHVMLCGMEEGIFPHQMSMNDPERLPEERRLCYVGVTRAMKKLYISHAEARRLHGREAYHQPSRFLGDIPVHLTEDVRFQTTVLKPQIVKSSSLSQPQPQSRQFKKNACTRFRSGQAVAHKKFGSGVILDVQGDEPKLRLKISFKHFGVKWLLADFVERVA</sequence>
<keyword evidence="6" id="KW-0238">DNA-binding</keyword>
<dbReference type="PANTHER" id="PTHR11070">
    <property type="entry name" value="UVRD / RECB / PCRA DNA HELICASE FAMILY MEMBER"/>
    <property type="match status" value="1"/>
</dbReference>
<dbReference type="NCBIfam" id="NF008743">
    <property type="entry name" value="PRK11773.1"/>
    <property type="match status" value="1"/>
</dbReference>
<proteinExistence type="inferred from homology"/>
<dbReference type="PROSITE" id="PS51217">
    <property type="entry name" value="UVRD_HELICASE_CTER"/>
    <property type="match status" value="1"/>
</dbReference>
<dbReference type="Pfam" id="PF21196">
    <property type="entry name" value="PcrA_UvrD_tudor"/>
    <property type="match status" value="1"/>
</dbReference>
<dbReference type="PANTHER" id="PTHR11070:SF2">
    <property type="entry name" value="ATP-DEPENDENT DNA HELICASE SRS2"/>
    <property type="match status" value="1"/>
</dbReference>
<dbReference type="GO" id="GO:0033202">
    <property type="term" value="C:DNA helicase complex"/>
    <property type="evidence" value="ECO:0007669"/>
    <property type="project" value="TreeGrafter"/>
</dbReference>
<keyword evidence="2" id="KW-0547">Nucleotide-binding</keyword>
<organism evidence="12 13">
    <name type="scientific">Piscirickettsia salmonis</name>
    <dbReference type="NCBI Taxonomy" id="1238"/>
    <lineage>
        <taxon>Bacteria</taxon>
        <taxon>Pseudomonadati</taxon>
        <taxon>Pseudomonadota</taxon>
        <taxon>Gammaproteobacteria</taxon>
        <taxon>Thiotrichales</taxon>
        <taxon>Piscirickettsiaceae</taxon>
        <taxon>Piscirickettsia</taxon>
    </lineage>
</organism>
<evidence type="ECO:0000313" key="13">
    <source>
        <dbReference type="Proteomes" id="UP000422232"/>
    </source>
</evidence>
<dbReference type="InterPro" id="IPR027417">
    <property type="entry name" value="P-loop_NTPase"/>
</dbReference>
<comment type="catalytic activity">
    <reaction evidence="8">
        <text>Couples ATP hydrolysis with the unwinding of duplex DNA by translocating in the 3'-5' direction.</text>
        <dbReference type="EC" id="5.6.2.4"/>
    </reaction>
</comment>
<dbReference type="GO" id="GO:0005524">
    <property type="term" value="F:ATP binding"/>
    <property type="evidence" value="ECO:0007669"/>
    <property type="project" value="UniProtKB-UniRule"/>
</dbReference>
<evidence type="ECO:0000256" key="8">
    <source>
        <dbReference type="ARBA" id="ARBA00034617"/>
    </source>
</evidence>
<dbReference type="Pfam" id="PF13361">
    <property type="entry name" value="UvrD_C"/>
    <property type="match status" value="1"/>
</dbReference>
<evidence type="ECO:0000256" key="4">
    <source>
        <dbReference type="ARBA" id="ARBA00022806"/>
    </source>
</evidence>
<evidence type="ECO:0000256" key="10">
    <source>
        <dbReference type="ARBA" id="ARBA00034923"/>
    </source>
</evidence>
<gene>
    <name evidence="12" type="primary">uvrD</name>
    <name evidence="12" type="ORF">Psal009_00168</name>
</gene>
<dbReference type="GO" id="GO:0005829">
    <property type="term" value="C:cytosol"/>
    <property type="evidence" value="ECO:0007669"/>
    <property type="project" value="TreeGrafter"/>
</dbReference>
<comment type="catalytic activity">
    <reaction evidence="11">
        <text>ATP + H2O = ADP + phosphate + H(+)</text>
        <dbReference type="Rhea" id="RHEA:13065"/>
        <dbReference type="ChEBI" id="CHEBI:15377"/>
        <dbReference type="ChEBI" id="CHEBI:15378"/>
        <dbReference type="ChEBI" id="CHEBI:30616"/>
        <dbReference type="ChEBI" id="CHEBI:43474"/>
        <dbReference type="ChEBI" id="CHEBI:456216"/>
        <dbReference type="EC" id="5.6.2.4"/>
    </reaction>
</comment>
<dbReference type="SUPFAM" id="SSF52540">
    <property type="entry name" value="P-loop containing nucleoside triphosphate hydrolases"/>
    <property type="match status" value="1"/>
</dbReference>
<evidence type="ECO:0000256" key="1">
    <source>
        <dbReference type="ARBA" id="ARBA00009922"/>
    </source>
</evidence>
<keyword evidence="3 12" id="KW-0378">Hydrolase</keyword>
<dbReference type="CDD" id="cd17932">
    <property type="entry name" value="DEXQc_UvrD"/>
    <property type="match status" value="1"/>
</dbReference>
<dbReference type="CDD" id="cd18807">
    <property type="entry name" value="SF1_C_UvrD"/>
    <property type="match status" value="1"/>
</dbReference>
<dbReference type="Gene3D" id="1.10.10.160">
    <property type="match status" value="1"/>
</dbReference>
<dbReference type="EMBL" id="CP038908">
    <property type="protein sequence ID" value="QGO04308.1"/>
    <property type="molecule type" value="Genomic_DNA"/>
</dbReference>
<dbReference type="InterPro" id="IPR014017">
    <property type="entry name" value="DNA_helicase_UvrD-like_C"/>
</dbReference>
<evidence type="ECO:0000256" key="11">
    <source>
        <dbReference type="ARBA" id="ARBA00048988"/>
    </source>
</evidence>
<keyword evidence="7" id="KW-0413">Isomerase</keyword>
<dbReference type="Gene3D" id="3.40.50.300">
    <property type="entry name" value="P-loop containing nucleotide triphosphate hydrolases"/>
    <property type="match status" value="2"/>
</dbReference>
<dbReference type="PROSITE" id="PS51198">
    <property type="entry name" value="UVRD_HELICASE_ATP_BIND"/>
    <property type="match status" value="1"/>
</dbReference>
<dbReference type="InterPro" id="IPR013986">
    <property type="entry name" value="DExx_box_DNA_helicase_dom_sf"/>
</dbReference>
<evidence type="ECO:0000256" key="3">
    <source>
        <dbReference type="ARBA" id="ARBA00022801"/>
    </source>
</evidence>
<dbReference type="GO" id="GO:0003677">
    <property type="term" value="F:DNA binding"/>
    <property type="evidence" value="ECO:0007669"/>
    <property type="project" value="UniProtKB-KW"/>
</dbReference>
<reference evidence="12 13" key="1">
    <citation type="submission" date="2019-04" db="EMBL/GenBank/DDBJ databases">
        <title>Complete genome sequencing of Piscirickettsia salmonis strain Psal-009.</title>
        <authorList>
            <person name="Schober I."/>
            <person name="Bunk B."/>
            <person name="Sproer C."/>
            <person name="Carril G.P."/>
            <person name="Riedel T."/>
            <person name="Flores-Herrera P.A."/>
            <person name="Nourdin-Galindo G."/>
            <person name="Marshall S.H."/>
            <person name="Overmann J."/>
        </authorList>
    </citation>
    <scope>NUCLEOTIDE SEQUENCE [LARGE SCALE GENOMIC DNA]</scope>
    <source>
        <strain evidence="12 13">Psal-009</strain>
    </source>
</reference>
<dbReference type="InterPro" id="IPR000212">
    <property type="entry name" value="DNA_helicase_UvrD/REP"/>
</dbReference>
<comment type="similarity">
    <text evidence="1">Belongs to the helicase family. UvrD subfamily.</text>
</comment>
<evidence type="ECO:0000256" key="6">
    <source>
        <dbReference type="ARBA" id="ARBA00023125"/>
    </source>
</evidence>
<dbReference type="Gene3D" id="1.10.486.10">
    <property type="entry name" value="PCRA, domain 4"/>
    <property type="match status" value="1"/>
</dbReference>
<dbReference type="AlphaFoldDB" id="A0A9Q6LHP7"/>
<dbReference type="Proteomes" id="UP000422232">
    <property type="component" value="Chromosome"/>
</dbReference>
<keyword evidence="13" id="KW-1185">Reference proteome</keyword>
<dbReference type="GO" id="GO:0000725">
    <property type="term" value="P:recombinational repair"/>
    <property type="evidence" value="ECO:0007669"/>
    <property type="project" value="TreeGrafter"/>
</dbReference>
<dbReference type="GO" id="GO:0016787">
    <property type="term" value="F:hydrolase activity"/>
    <property type="evidence" value="ECO:0007669"/>
    <property type="project" value="UniProtKB-UniRule"/>
</dbReference>
<evidence type="ECO:0000256" key="7">
    <source>
        <dbReference type="ARBA" id="ARBA00023235"/>
    </source>
</evidence>
<protein>
    <recommendedName>
        <fullName evidence="9">DNA 3'-5' helicase</fullName>
        <ecNumber evidence="9">5.6.2.4</ecNumber>
    </recommendedName>
    <alternativeName>
        <fullName evidence="10">DNA 3'-5' helicase II</fullName>
    </alternativeName>
</protein>
<evidence type="ECO:0000313" key="12">
    <source>
        <dbReference type="EMBL" id="QGO04308.1"/>
    </source>
</evidence>
<name>A0A9Q6LHP7_PISSA</name>
<dbReference type="Pfam" id="PF00580">
    <property type="entry name" value="UvrD-helicase"/>
    <property type="match status" value="1"/>
</dbReference>
<keyword evidence="4 12" id="KW-0347">Helicase</keyword>
<evidence type="ECO:0000256" key="2">
    <source>
        <dbReference type="ARBA" id="ARBA00022741"/>
    </source>
</evidence>
<keyword evidence="5" id="KW-0067">ATP-binding</keyword>
<evidence type="ECO:0000256" key="5">
    <source>
        <dbReference type="ARBA" id="ARBA00022840"/>
    </source>
</evidence>
<dbReference type="GO" id="GO:0043138">
    <property type="term" value="F:3'-5' DNA helicase activity"/>
    <property type="evidence" value="ECO:0007669"/>
    <property type="project" value="UniProtKB-EC"/>
</dbReference>
<accession>A0A9Q6LHP7</accession>
<dbReference type="FunFam" id="1.10.10.160:FF:000001">
    <property type="entry name" value="ATP-dependent DNA helicase"/>
    <property type="match status" value="1"/>
</dbReference>
<dbReference type="EC" id="5.6.2.4" evidence="9"/>
<evidence type="ECO:0000256" key="9">
    <source>
        <dbReference type="ARBA" id="ARBA00034808"/>
    </source>
</evidence>